<keyword evidence="2" id="KW-1185">Reference proteome</keyword>
<proteinExistence type="predicted"/>
<dbReference type="EMBL" id="LWCA01000378">
    <property type="protein sequence ID" value="OAF68849.1"/>
    <property type="molecule type" value="Genomic_DNA"/>
</dbReference>
<evidence type="ECO:0000313" key="2">
    <source>
        <dbReference type="Proteomes" id="UP000078046"/>
    </source>
</evidence>
<dbReference type="AlphaFoldDB" id="A0A177B3J4"/>
<gene>
    <name evidence="1" type="ORF">A3Q56_03375</name>
</gene>
<accession>A0A177B3J4</accession>
<dbReference type="Proteomes" id="UP000078046">
    <property type="component" value="Unassembled WGS sequence"/>
</dbReference>
<comment type="caution">
    <text evidence="1">The sequence shown here is derived from an EMBL/GenBank/DDBJ whole genome shotgun (WGS) entry which is preliminary data.</text>
</comment>
<name>A0A177B3J4_9BILA</name>
<organism evidence="1 2">
    <name type="scientific">Intoshia linei</name>
    <dbReference type="NCBI Taxonomy" id="1819745"/>
    <lineage>
        <taxon>Eukaryota</taxon>
        <taxon>Metazoa</taxon>
        <taxon>Spiralia</taxon>
        <taxon>Lophotrochozoa</taxon>
        <taxon>Mesozoa</taxon>
        <taxon>Orthonectida</taxon>
        <taxon>Rhopaluridae</taxon>
        <taxon>Intoshia</taxon>
    </lineage>
</organism>
<reference evidence="1 2" key="1">
    <citation type="submission" date="2016-04" db="EMBL/GenBank/DDBJ databases">
        <title>The genome of Intoshia linei affirms orthonectids as highly simplified spiralians.</title>
        <authorList>
            <person name="Mikhailov K.V."/>
            <person name="Slusarev G.S."/>
            <person name="Nikitin M.A."/>
            <person name="Logacheva M.D."/>
            <person name="Penin A."/>
            <person name="Aleoshin V."/>
            <person name="Panchin Y.V."/>
        </authorList>
    </citation>
    <scope>NUCLEOTIDE SEQUENCE [LARGE SCALE GENOMIC DNA]</scope>
    <source>
        <strain evidence="1">Intl2013</strain>
        <tissue evidence="1">Whole animal</tissue>
    </source>
</reference>
<evidence type="ECO:0000313" key="1">
    <source>
        <dbReference type="EMBL" id="OAF68849.1"/>
    </source>
</evidence>
<sequence length="139" mass="15786">MKINDLPIYDIEKVKENESLTYKLPFLDGKIGFLLENVDRAKNSTWSVFTSWKSDVEKNSYISRITEITDTYSAKGDALTAVSGAGVTLFAYLATKLVSSSKLLRLTLPLSCGTLFFTMNYPKYTNTKYNQFKDFVTFK</sequence>
<protein>
    <submittedName>
        <fullName evidence="1">Uncharacterized protein</fullName>
    </submittedName>
</protein>